<protein>
    <submittedName>
        <fullName evidence="1">Uncharacterized protein</fullName>
    </submittedName>
</protein>
<sequence>MPEDDKTYHARRAAMQRALAERCTDPGIAKAHQALATLHDERAEGGPVARPVLRMVMPG</sequence>
<gene>
    <name evidence="1" type="ORF">ACFONA_18175</name>
</gene>
<evidence type="ECO:0000313" key="1">
    <source>
        <dbReference type="EMBL" id="MFC3582102.1"/>
    </source>
</evidence>
<dbReference type="Proteomes" id="UP001595713">
    <property type="component" value="Unassembled WGS sequence"/>
</dbReference>
<organism evidence="1 2">
    <name type="scientific">Sphingomonas hylomeconis</name>
    <dbReference type="NCBI Taxonomy" id="1395958"/>
    <lineage>
        <taxon>Bacteria</taxon>
        <taxon>Pseudomonadati</taxon>
        <taxon>Pseudomonadota</taxon>
        <taxon>Alphaproteobacteria</taxon>
        <taxon>Sphingomonadales</taxon>
        <taxon>Sphingomonadaceae</taxon>
        <taxon>Sphingomonas</taxon>
    </lineage>
</organism>
<name>A0ABV7T385_9SPHN</name>
<dbReference type="RefSeq" id="WP_261294475.1">
    <property type="nucleotide sequence ID" value="NZ_JANQBK010000008.1"/>
</dbReference>
<comment type="caution">
    <text evidence="1">The sequence shown here is derived from an EMBL/GenBank/DDBJ whole genome shotgun (WGS) entry which is preliminary data.</text>
</comment>
<proteinExistence type="predicted"/>
<keyword evidence="2" id="KW-1185">Reference proteome</keyword>
<accession>A0ABV7T385</accession>
<evidence type="ECO:0000313" key="2">
    <source>
        <dbReference type="Proteomes" id="UP001595713"/>
    </source>
</evidence>
<reference evidence="2" key="1">
    <citation type="journal article" date="2019" name="Int. J. Syst. Evol. Microbiol.">
        <title>The Global Catalogue of Microorganisms (GCM) 10K type strain sequencing project: providing services to taxonomists for standard genome sequencing and annotation.</title>
        <authorList>
            <consortium name="The Broad Institute Genomics Platform"/>
            <consortium name="The Broad Institute Genome Sequencing Center for Infectious Disease"/>
            <person name="Wu L."/>
            <person name="Ma J."/>
        </authorList>
    </citation>
    <scope>NUCLEOTIDE SEQUENCE [LARGE SCALE GENOMIC DNA]</scope>
    <source>
        <strain evidence="2">KCTC 42739</strain>
    </source>
</reference>
<dbReference type="EMBL" id="JBHRXP010000009">
    <property type="protein sequence ID" value="MFC3582102.1"/>
    <property type="molecule type" value="Genomic_DNA"/>
</dbReference>